<evidence type="ECO:0000313" key="2">
    <source>
        <dbReference type="EMBL" id="KAJ8876816.1"/>
    </source>
</evidence>
<accession>A0ABQ9GXV9</accession>
<comment type="caution">
    <text evidence="2">The sequence shown here is derived from an EMBL/GenBank/DDBJ whole genome shotgun (WGS) entry which is preliminary data.</text>
</comment>
<feature type="region of interest" description="Disordered" evidence="1">
    <location>
        <begin position="213"/>
        <end position="242"/>
    </location>
</feature>
<feature type="compositionally biased region" description="Polar residues" evidence="1">
    <location>
        <begin position="220"/>
        <end position="234"/>
    </location>
</feature>
<gene>
    <name evidence="2" type="ORF">PR048_021263</name>
</gene>
<evidence type="ECO:0000256" key="1">
    <source>
        <dbReference type="SAM" id="MobiDB-lite"/>
    </source>
</evidence>
<sequence length="372" mass="42301">MVKASYPMKTRLWRNVRARRCMICQLKVSFSFSTARLASLQFVTNDDGGGDKESTFSHPEWFSYRCRHSRIQLSVQPCHLLHTMFHCAWNLEVLTDQKTLTDLTPQDIKLLRIAFVYDNILVMRDPLHDTELRQPASPSVQDLEAMKRTGDTDMRIGCLIASTFRASRQPRKHPVFAMQKSWKGTLMVRDWLAGWRHVVKVTYKGWKSSHRFPPSGREAWSSSNTTPSQRSVGTEPSLDRPSHIMSATATEDPRRLSASIAEECPGVRTLAGLRKRLKKQRMGYAAHLSPSGAGERGVWTKVDDVTRPRCSLEVRVGRDRCCDGLARRGTDAAPLDRPLLFTSCRPNILINPLENDLCRKSSKYIALMHHSP</sequence>
<protein>
    <submittedName>
        <fullName evidence="2">Uncharacterized protein</fullName>
    </submittedName>
</protein>
<organism evidence="2 3">
    <name type="scientific">Dryococelus australis</name>
    <dbReference type="NCBI Taxonomy" id="614101"/>
    <lineage>
        <taxon>Eukaryota</taxon>
        <taxon>Metazoa</taxon>
        <taxon>Ecdysozoa</taxon>
        <taxon>Arthropoda</taxon>
        <taxon>Hexapoda</taxon>
        <taxon>Insecta</taxon>
        <taxon>Pterygota</taxon>
        <taxon>Neoptera</taxon>
        <taxon>Polyneoptera</taxon>
        <taxon>Phasmatodea</taxon>
        <taxon>Verophasmatodea</taxon>
        <taxon>Anareolatae</taxon>
        <taxon>Phasmatidae</taxon>
        <taxon>Eurycanthinae</taxon>
        <taxon>Dryococelus</taxon>
    </lineage>
</organism>
<keyword evidence="3" id="KW-1185">Reference proteome</keyword>
<evidence type="ECO:0000313" key="3">
    <source>
        <dbReference type="Proteomes" id="UP001159363"/>
    </source>
</evidence>
<proteinExistence type="predicted"/>
<reference evidence="2 3" key="1">
    <citation type="submission" date="2023-02" db="EMBL/GenBank/DDBJ databases">
        <title>LHISI_Scaffold_Assembly.</title>
        <authorList>
            <person name="Stuart O.P."/>
            <person name="Cleave R."/>
            <person name="Magrath M.J.L."/>
            <person name="Mikheyev A.S."/>
        </authorList>
    </citation>
    <scope>NUCLEOTIDE SEQUENCE [LARGE SCALE GENOMIC DNA]</scope>
    <source>
        <strain evidence="2">Daus_M_001</strain>
        <tissue evidence="2">Leg muscle</tissue>
    </source>
</reference>
<name>A0ABQ9GXV9_9NEOP</name>
<dbReference type="EMBL" id="JARBHB010000008">
    <property type="protein sequence ID" value="KAJ8876816.1"/>
    <property type="molecule type" value="Genomic_DNA"/>
</dbReference>
<dbReference type="Proteomes" id="UP001159363">
    <property type="component" value="Chromosome 7"/>
</dbReference>